<evidence type="ECO:0000256" key="2">
    <source>
        <dbReference type="ARBA" id="ARBA00022475"/>
    </source>
</evidence>
<evidence type="ECO:0000256" key="6">
    <source>
        <dbReference type="SAM" id="Phobius"/>
    </source>
</evidence>
<keyword evidence="9" id="KW-1185">Reference proteome</keyword>
<keyword evidence="3 6" id="KW-0812">Transmembrane</keyword>
<dbReference type="EMBL" id="BJVJ01000002">
    <property type="protein sequence ID" value="GEL21302.1"/>
    <property type="molecule type" value="Genomic_DNA"/>
</dbReference>
<evidence type="ECO:0000256" key="1">
    <source>
        <dbReference type="ARBA" id="ARBA00004236"/>
    </source>
</evidence>
<name>A0A511D930_9PSEU</name>
<gene>
    <name evidence="8" type="ORF">PSU4_02560</name>
</gene>
<comment type="subcellular location">
    <subcellularLocation>
        <location evidence="1">Cell membrane</location>
    </subcellularLocation>
</comment>
<sequence>MTAPDTRRRSRFLLGFLLVALLVAGGVSYLASSSPDGLDSVTLHGCEVTETSDGEQLDGTCIAQNATDHATASGPLADYSVGGAEHSVGIAGILGVIVTVLVAGGLFWLLRGRTKPEPAPSDDD</sequence>
<dbReference type="GO" id="GO:0005886">
    <property type="term" value="C:plasma membrane"/>
    <property type="evidence" value="ECO:0007669"/>
    <property type="project" value="UniProtKB-SubCell"/>
</dbReference>
<feature type="domain" description="PDGLE" evidence="7">
    <location>
        <begin position="11"/>
        <end position="111"/>
    </location>
</feature>
<dbReference type="AlphaFoldDB" id="A0A511D930"/>
<dbReference type="Proteomes" id="UP000321685">
    <property type="component" value="Unassembled WGS sequence"/>
</dbReference>
<comment type="caution">
    <text evidence="8">The sequence shown here is derived from an EMBL/GenBank/DDBJ whole genome shotgun (WGS) entry which is preliminary data.</text>
</comment>
<feature type="transmembrane region" description="Helical" evidence="6">
    <location>
        <begin position="88"/>
        <end position="110"/>
    </location>
</feature>
<evidence type="ECO:0000256" key="3">
    <source>
        <dbReference type="ARBA" id="ARBA00022692"/>
    </source>
</evidence>
<evidence type="ECO:0000313" key="8">
    <source>
        <dbReference type="EMBL" id="GEL21302.1"/>
    </source>
</evidence>
<keyword evidence="2" id="KW-1003">Cell membrane</keyword>
<protein>
    <submittedName>
        <fullName evidence="8">Membrane protein</fullName>
    </submittedName>
</protein>
<organism evidence="8 9">
    <name type="scientific">Pseudonocardia sulfidoxydans NBRC 16205</name>
    <dbReference type="NCBI Taxonomy" id="1223511"/>
    <lineage>
        <taxon>Bacteria</taxon>
        <taxon>Bacillati</taxon>
        <taxon>Actinomycetota</taxon>
        <taxon>Actinomycetes</taxon>
        <taxon>Pseudonocardiales</taxon>
        <taxon>Pseudonocardiaceae</taxon>
        <taxon>Pseudonocardia</taxon>
    </lineage>
</organism>
<evidence type="ECO:0000256" key="4">
    <source>
        <dbReference type="ARBA" id="ARBA00022989"/>
    </source>
</evidence>
<evidence type="ECO:0000313" key="9">
    <source>
        <dbReference type="Proteomes" id="UP000321685"/>
    </source>
</evidence>
<proteinExistence type="predicted"/>
<dbReference type="Pfam" id="PF13190">
    <property type="entry name" value="PDGLE"/>
    <property type="match status" value="1"/>
</dbReference>
<accession>A0A511D930</accession>
<dbReference type="InterPro" id="IPR025937">
    <property type="entry name" value="PDGLE_dom"/>
</dbReference>
<feature type="transmembrane region" description="Helical" evidence="6">
    <location>
        <begin position="12"/>
        <end position="31"/>
    </location>
</feature>
<dbReference type="RefSeq" id="WP_147101870.1">
    <property type="nucleotide sequence ID" value="NZ_BJVJ01000002.1"/>
</dbReference>
<keyword evidence="4 6" id="KW-1133">Transmembrane helix</keyword>
<evidence type="ECO:0000256" key="5">
    <source>
        <dbReference type="ARBA" id="ARBA00023136"/>
    </source>
</evidence>
<reference evidence="8 9" key="1">
    <citation type="submission" date="2019-07" db="EMBL/GenBank/DDBJ databases">
        <title>Whole genome shotgun sequence of Pseudonocardia sulfidoxydans NBRC 16205.</title>
        <authorList>
            <person name="Hosoyama A."/>
            <person name="Uohara A."/>
            <person name="Ohji S."/>
            <person name="Ichikawa N."/>
        </authorList>
    </citation>
    <scope>NUCLEOTIDE SEQUENCE [LARGE SCALE GENOMIC DNA]</scope>
    <source>
        <strain evidence="8 9">NBRC 16205</strain>
    </source>
</reference>
<dbReference type="OrthoDB" id="4843785at2"/>
<keyword evidence="5 6" id="KW-0472">Membrane</keyword>
<evidence type="ECO:0000259" key="7">
    <source>
        <dbReference type="Pfam" id="PF13190"/>
    </source>
</evidence>